<sequence>MTEIEQSTEQSELVLTTPTPLTAHPAAVYLSSLTKGSRRTMGKALNVIARLLTNGQCDALSLDWSKLRYQHTAAIRAVLMEQYAPATANRMLCALRRTLKETRRLRLMSADDYDAAVDLKSVRGDSPLRGRLLKQSEIAALLKVCKNDPSLIGARDAALIAILSGSGIRRSEAVALEVADFDRETGALRVLKGKGRKFRTVYLPPGAIAAVKAWLEVRGDEPGALLGAVRRGGHVKFKAMTDQAVMVILRKRAEQAGVAAFSPHDFRRTFISNLLEAGADVLTVSRLAGHSNPATSLKYDLRGENAKRRAVQLLHVPYED</sequence>
<dbReference type="InterPro" id="IPR013762">
    <property type="entry name" value="Integrase-like_cat_sf"/>
</dbReference>
<evidence type="ECO:0000256" key="1">
    <source>
        <dbReference type="ARBA" id="ARBA00023172"/>
    </source>
</evidence>
<dbReference type="OrthoDB" id="9801717at2"/>
<keyword evidence="1" id="KW-0233">DNA recombination</keyword>
<proteinExistence type="predicted"/>
<dbReference type="EMBL" id="CP003637">
    <property type="protein sequence ID" value="AFZ22357.1"/>
    <property type="molecule type" value="Genomic_DNA"/>
</dbReference>
<name>K9WS20_9CYAN</name>
<gene>
    <name evidence="3" type="ORF">Mic7113_6798</name>
</gene>
<geneLocation type="plasmid" evidence="3 4">
    <name>pMIC7113.07</name>
</geneLocation>
<dbReference type="PANTHER" id="PTHR30349">
    <property type="entry name" value="PHAGE INTEGRASE-RELATED"/>
    <property type="match status" value="1"/>
</dbReference>
<accession>K9WS20</accession>
<dbReference type="Proteomes" id="UP000010471">
    <property type="component" value="Plasmid pMIC7113.07"/>
</dbReference>
<dbReference type="CDD" id="cd00397">
    <property type="entry name" value="DNA_BRE_C"/>
    <property type="match status" value="1"/>
</dbReference>
<dbReference type="PROSITE" id="PS51898">
    <property type="entry name" value="TYR_RECOMBINASE"/>
    <property type="match status" value="1"/>
</dbReference>
<dbReference type="GO" id="GO:0015074">
    <property type="term" value="P:DNA integration"/>
    <property type="evidence" value="ECO:0007669"/>
    <property type="project" value="InterPro"/>
</dbReference>
<feature type="domain" description="Tyr recombinase" evidence="2">
    <location>
        <begin position="127"/>
        <end position="312"/>
    </location>
</feature>
<organism evidence="3 4">
    <name type="scientific">Allocoleopsis franciscana PCC 7113</name>
    <dbReference type="NCBI Taxonomy" id="1173027"/>
    <lineage>
        <taxon>Bacteria</taxon>
        <taxon>Bacillati</taxon>
        <taxon>Cyanobacteriota</taxon>
        <taxon>Cyanophyceae</taxon>
        <taxon>Coleofasciculales</taxon>
        <taxon>Coleofasciculaceae</taxon>
        <taxon>Allocoleopsis</taxon>
        <taxon>Allocoleopsis franciscana</taxon>
    </lineage>
</organism>
<evidence type="ECO:0000259" key="2">
    <source>
        <dbReference type="PROSITE" id="PS51898"/>
    </source>
</evidence>
<dbReference type="Pfam" id="PF00589">
    <property type="entry name" value="Phage_integrase"/>
    <property type="match status" value="1"/>
</dbReference>
<dbReference type="RefSeq" id="WP_015211601.1">
    <property type="nucleotide sequence ID" value="NC_019762.1"/>
</dbReference>
<dbReference type="KEGG" id="mic:Mic7113_6798"/>
<reference evidence="3 4" key="1">
    <citation type="submission" date="2012-06" db="EMBL/GenBank/DDBJ databases">
        <title>Finished plasmid 7 of genome of Microcoleus sp. PCC 7113.</title>
        <authorList>
            <consortium name="US DOE Joint Genome Institute"/>
            <person name="Gugger M."/>
            <person name="Coursin T."/>
            <person name="Rippka R."/>
            <person name="Tandeau De Marsac N."/>
            <person name="Huntemann M."/>
            <person name="Wei C.-L."/>
            <person name="Han J."/>
            <person name="Detter J.C."/>
            <person name="Han C."/>
            <person name="Tapia R."/>
            <person name="Chen A."/>
            <person name="Kyrpides N."/>
            <person name="Mavromatis K."/>
            <person name="Markowitz V."/>
            <person name="Szeto E."/>
            <person name="Ivanova N."/>
            <person name="Pagani I."/>
            <person name="Pati A."/>
            <person name="Goodwin L."/>
            <person name="Nordberg H.P."/>
            <person name="Cantor M.N."/>
            <person name="Hua S.X."/>
            <person name="Woyke T."/>
            <person name="Kerfeld C.A."/>
        </authorList>
    </citation>
    <scope>NUCLEOTIDE SEQUENCE [LARGE SCALE GENOMIC DNA]</scope>
    <source>
        <strain evidence="3 4">PCC 7113</strain>
        <plasmid evidence="3 4">pMIC7113.07</plasmid>
    </source>
</reference>
<dbReference type="InterPro" id="IPR002104">
    <property type="entry name" value="Integrase_catalytic"/>
</dbReference>
<dbReference type="InterPro" id="IPR050090">
    <property type="entry name" value="Tyrosine_recombinase_XerCD"/>
</dbReference>
<dbReference type="PANTHER" id="PTHR30349:SF81">
    <property type="entry name" value="TYROSINE RECOMBINASE XERC"/>
    <property type="match status" value="1"/>
</dbReference>
<dbReference type="AlphaFoldDB" id="K9WS20"/>
<dbReference type="Gene3D" id="1.10.443.10">
    <property type="entry name" value="Intergrase catalytic core"/>
    <property type="match status" value="1"/>
</dbReference>
<protein>
    <submittedName>
        <fullName evidence="3">Site-specific recombinase XerD</fullName>
    </submittedName>
</protein>
<dbReference type="InterPro" id="IPR011010">
    <property type="entry name" value="DNA_brk_join_enz"/>
</dbReference>
<dbReference type="SUPFAM" id="SSF56349">
    <property type="entry name" value="DNA breaking-rejoining enzymes"/>
    <property type="match status" value="1"/>
</dbReference>
<dbReference type="GO" id="GO:0003677">
    <property type="term" value="F:DNA binding"/>
    <property type="evidence" value="ECO:0007669"/>
    <property type="project" value="InterPro"/>
</dbReference>
<evidence type="ECO:0000313" key="4">
    <source>
        <dbReference type="Proteomes" id="UP000010471"/>
    </source>
</evidence>
<keyword evidence="4" id="KW-1185">Reference proteome</keyword>
<dbReference type="HOGENOM" id="CLU_027562_9_6_3"/>
<dbReference type="PATRIC" id="fig|1173027.3.peg.7512"/>
<dbReference type="GO" id="GO:0006310">
    <property type="term" value="P:DNA recombination"/>
    <property type="evidence" value="ECO:0007669"/>
    <property type="project" value="UniProtKB-KW"/>
</dbReference>
<keyword evidence="3" id="KW-0614">Plasmid</keyword>
<evidence type="ECO:0000313" key="3">
    <source>
        <dbReference type="EMBL" id="AFZ22357.1"/>
    </source>
</evidence>